<dbReference type="PANTHER" id="PTHR24179">
    <property type="entry name" value="PROTEIN PHOSPHATASE 1 REGULATORY SUBUNIT 12"/>
    <property type="match status" value="1"/>
</dbReference>
<feature type="region of interest" description="Disordered" evidence="3">
    <location>
        <begin position="384"/>
        <end position="409"/>
    </location>
</feature>
<feature type="region of interest" description="Disordered" evidence="3">
    <location>
        <begin position="313"/>
        <end position="351"/>
    </location>
</feature>
<accession>A0AAW2HM87</accession>
<dbReference type="PROSITE" id="PS50088">
    <property type="entry name" value="ANK_REPEAT"/>
    <property type="match status" value="4"/>
</dbReference>
<dbReference type="InterPro" id="IPR051226">
    <property type="entry name" value="PP1_Regulatory_Subunit"/>
</dbReference>
<dbReference type="PANTHER" id="PTHR24179:SF29">
    <property type="entry name" value="LD46604P"/>
    <property type="match status" value="1"/>
</dbReference>
<dbReference type="PRINTS" id="PR01415">
    <property type="entry name" value="ANKYRIN"/>
</dbReference>
<dbReference type="SMART" id="SM00248">
    <property type="entry name" value="ANK"/>
    <property type="match status" value="5"/>
</dbReference>
<evidence type="ECO:0000313" key="4">
    <source>
        <dbReference type="EMBL" id="KAL0271019.1"/>
    </source>
</evidence>
<sequence>MDHSELVAEMPHVEKLSTQERLHLARKRRLQQLKVWAQREKEWNKHHKNNRDRQSAKKIYFSNSVMLLEAAARNDIEEVKRLLMSGVDPDSTNEDGLTALHQCCIDDNEEMMKLLIDFGANVNAEDSEKWTPLHAAATCAHLHLVRYLISKGANLLAVNADGNMPYDICEDEAALDYIEGEMARRGVTQELIDETRADTELKMLADLQQASRLGMDLEYVDSQGATPLHIAAANGYLRVVEFLIDQNVSLDVQDNDCWQPVHAAACWGHLEVLEMLVQNGADLNAKTKHDETPADICEDLELRERIVQLRSEQETKKAQEAQKKKVKRSQSNNTRTQSVRRTSIRDKTLTSKKDAVEEARLRLTLASENNDSLELTMNGTNAVPNNASHWESNDKSSSVEVGGGRPYAGDIAVRREPEGKDYESLKDETDYIGDKNSLVVPAETSYVTSESTNGKININVTVTINTLADLKKQRAQIRSCSSEVNGIGVSPRSSVTGSDAAVVDSSGVQRFTGATGDVVPDIRTRRCCTIM</sequence>
<dbReference type="AlphaFoldDB" id="A0AAW2HM87"/>
<evidence type="ECO:0000256" key="2">
    <source>
        <dbReference type="PROSITE-ProRule" id="PRU00023"/>
    </source>
</evidence>
<name>A0AAW2HM87_9NEOP</name>
<proteinExistence type="predicted"/>
<feature type="compositionally biased region" description="Polar residues" evidence="3">
    <location>
        <begin position="329"/>
        <end position="341"/>
    </location>
</feature>
<evidence type="ECO:0008006" key="5">
    <source>
        <dbReference type="Google" id="ProtNLM"/>
    </source>
</evidence>
<evidence type="ECO:0000256" key="3">
    <source>
        <dbReference type="SAM" id="MobiDB-lite"/>
    </source>
</evidence>
<feature type="repeat" description="ANK" evidence="2">
    <location>
        <begin position="95"/>
        <end position="127"/>
    </location>
</feature>
<gene>
    <name evidence="4" type="ORF">PYX00_008266</name>
</gene>
<reference evidence="4" key="1">
    <citation type="journal article" date="2024" name="Gigascience">
        <title>Chromosome-level genome of the poultry shaft louse Menopon gallinae provides insight into the host-switching and adaptive evolution of parasitic lice.</title>
        <authorList>
            <person name="Xu Y."/>
            <person name="Ma L."/>
            <person name="Liu S."/>
            <person name="Liang Y."/>
            <person name="Liu Q."/>
            <person name="He Z."/>
            <person name="Tian L."/>
            <person name="Duan Y."/>
            <person name="Cai W."/>
            <person name="Li H."/>
            <person name="Song F."/>
        </authorList>
    </citation>
    <scope>NUCLEOTIDE SEQUENCE</scope>
    <source>
        <strain evidence="4">Cailab_2023a</strain>
    </source>
</reference>
<keyword evidence="2" id="KW-0040">ANK repeat</keyword>
<dbReference type="InterPro" id="IPR036770">
    <property type="entry name" value="Ankyrin_rpt-contain_sf"/>
</dbReference>
<evidence type="ECO:0000256" key="1">
    <source>
        <dbReference type="ARBA" id="ARBA00022737"/>
    </source>
</evidence>
<dbReference type="GO" id="GO:0004857">
    <property type="term" value="F:enzyme inhibitor activity"/>
    <property type="evidence" value="ECO:0007669"/>
    <property type="project" value="TreeGrafter"/>
</dbReference>
<feature type="compositionally biased region" description="Basic and acidic residues" evidence="3">
    <location>
        <begin position="313"/>
        <end position="323"/>
    </location>
</feature>
<feature type="compositionally biased region" description="Polar residues" evidence="3">
    <location>
        <begin position="384"/>
        <end position="399"/>
    </location>
</feature>
<dbReference type="SUPFAM" id="SSF48403">
    <property type="entry name" value="Ankyrin repeat"/>
    <property type="match status" value="1"/>
</dbReference>
<dbReference type="FunFam" id="1.25.40.20:FF:000198">
    <property type="entry name" value="Myosin binding subunit, isoform P"/>
    <property type="match status" value="1"/>
</dbReference>
<dbReference type="GO" id="GO:0005737">
    <property type="term" value="C:cytoplasm"/>
    <property type="evidence" value="ECO:0007669"/>
    <property type="project" value="TreeGrafter"/>
</dbReference>
<keyword evidence="1" id="KW-0677">Repeat</keyword>
<organism evidence="4">
    <name type="scientific">Menopon gallinae</name>
    <name type="common">poultry shaft louse</name>
    <dbReference type="NCBI Taxonomy" id="328185"/>
    <lineage>
        <taxon>Eukaryota</taxon>
        <taxon>Metazoa</taxon>
        <taxon>Ecdysozoa</taxon>
        <taxon>Arthropoda</taxon>
        <taxon>Hexapoda</taxon>
        <taxon>Insecta</taxon>
        <taxon>Pterygota</taxon>
        <taxon>Neoptera</taxon>
        <taxon>Paraneoptera</taxon>
        <taxon>Psocodea</taxon>
        <taxon>Troctomorpha</taxon>
        <taxon>Phthiraptera</taxon>
        <taxon>Amblycera</taxon>
        <taxon>Menoponidae</taxon>
        <taxon>Menopon</taxon>
    </lineage>
</organism>
<comment type="caution">
    <text evidence="4">The sequence shown here is derived from an EMBL/GenBank/DDBJ whole genome shotgun (WGS) entry which is preliminary data.</text>
</comment>
<dbReference type="EMBL" id="JARGDH010000004">
    <property type="protein sequence ID" value="KAL0271019.1"/>
    <property type="molecule type" value="Genomic_DNA"/>
</dbReference>
<dbReference type="PROSITE" id="PS50297">
    <property type="entry name" value="ANK_REP_REGION"/>
    <property type="match status" value="4"/>
</dbReference>
<feature type="repeat" description="ANK" evidence="2">
    <location>
        <begin position="256"/>
        <end position="288"/>
    </location>
</feature>
<dbReference type="InterPro" id="IPR002110">
    <property type="entry name" value="Ankyrin_rpt"/>
</dbReference>
<feature type="repeat" description="ANK" evidence="2">
    <location>
        <begin position="223"/>
        <end position="255"/>
    </location>
</feature>
<protein>
    <recommendedName>
        <fullName evidence="5">Protein phosphatase 1 regulatory subunit 16A</fullName>
    </recommendedName>
</protein>
<dbReference type="Pfam" id="PF12796">
    <property type="entry name" value="Ank_2"/>
    <property type="match status" value="2"/>
</dbReference>
<feature type="repeat" description="ANK" evidence="2">
    <location>
        <begin position="128"/>
        <end position="160"/>
    </location>
</feature>
<dbReference type="GO" id="GO:0017020">
    <property type="term" value="F:myosin phosphatase regulator activity"/>
    <property type="evidence" value="ECO:0007669"/>
    <property type="project" value="TreeGrafter"/>
</dbReference>
<dbReference type="Gene3D" id="1.25.40.20">
    <property type="entry name" value="Ankyrin repeat-containing domain"/>
    <property type="match status" value="2"/>
</dbReference>